<feature type="active site" description="Proton donor" evidence="7">
    <location>
        <position position="166"/>
    </location>
</feature>
<reference evidence="13" key="1">
    <citation type="submission" date="2021-02" db="EMBL/GenBank/DDBJ databases">
        <title>Sequencing the genomes of 1000 actinobacteria strains.</title>
        <authorList>
            <person name="Klenk H.-P."/>
        </authorList>
    </citation>
    <scope>NUCLEOTIDE SEQUENCE</scope>
    <source>
        <strain evidence="13">DSM 22850</strain>
    </source>
</reference>
<evidence type="ECO:0000256" key="7">
    <source>
        <dbReference type="PIRSR" id="PIRSR601088-1"/>
    </source>
</evidence>
<comment type="similarity">
    <text evidence="1 11">Belongs to the glycosyl hydrolase 4 family.</text>
</comment>
<dbReference type="PANTHER" id="PTHR32092:SF5">
    <property type="entry name" value="6-PHOSPHO-BETA-GLUCOSIDASE"/>
    <property type="match status" value="1"/>
</dbReference>
<evidence type="ECO:0000256" key="9">
    <source>
        <dbReference type="PIRSR" id="PIRSR601088-3"/>
    </source>
</evidence>
<keyword evidence="4 11" id="KW-0520">NAD</keyword>
<dbReference type="PANTHER" id="PTHR32092">
    <property type="entry name" value="6-PHOSPHO-BETA-GLUCOSIDASE-RELATED"/>
    <property type="match status" value="1"/>
</dbReference>
<evidence type="ECO:0000256" key="6">
    <source>
        <dbReference type="ARBA" id="ARBA00023295"/>
    </source>
</evidence>
<dbReference type="Gene3D" id="3.90.110.10">
    <property type="entry name" value="Lactate dehydrogenase/glycoside hydrolase, family 4, C-terminal"/>
    <property type="match status" value="1"/>
</dbReference>
<feature type="binding site" evidence="9">
    <location>
        <position position="195"/>
    </location>
    <ligand>
        <name>Mn(2+)</name>
        <dbReference type="ChEBI" id="CHEBI:29035"/>
    </ligand>
</feature>
<feature type="binding site" evidence="8">
    <location>
        <position position="90"/>
    </location>
    <ligand>
        <name>substrate</name>
    </ligand>
</feature>
<dbReference type="Gene3D" id="3.40.50.720">
    <property type="entry name" value="NAD(P)-binding Rossmann-like Domain"/>
    <property type="match status" value="1"/>
</dbReference>
<keyword evidence="14" id="KW-1185">Reference proteome</keyword>
<feature type="site" description="Increases basicity of active site Tyr" evidence="10">
    <location>
        <position position="106"/>
    </location>
</feature>
<dbReference type="EC" id="3.2.1.86" evidence="13"/>
<dbReference type="Pfam" id="PF11975">
    <property type="entry name" value="Glyco_hydro_4C"/>
    <property type="match status" value="1"/>
</dbReference>
<dbReference type="SUPFAM" id="SSF51735">
    <property type="entry name" value="NAD(P)-binding Rossmann-fold domains"/>
    <property type="match status" value="1"/>
</dbReference>
<evidence type="ECO:0000313" key="14">
    <source>
        <dbReference type="Proteomes" id="UP000675163"/>
    </source>
</evidence>
<keyword evidence="9" id="KW-0170">Cobalt</keyword>
<name>A0A940PRH0_9MICO</name>
<proteinExistence type="inferred from homology"/>
<dbReference type="EMBL" id="JAFIDA010000001">
    <property type="protein sequence ID" value="MBP1325332.1"/>
    <property type="molecule type" value="Genomic_DNA"/>
</dbReference>
<dbReference type="SUPFAM" id="SSF56327">
    <property type="entry name" value="LDH C-terminal domain-like"/>
    <property type="match status" value="1"/>
</dbReference>
<dbReference type="AlphaFoldDB" id="A0A940PRH0"/>
<keyword evidence="2 9" id="KW-0479">Metal-binding</keyword>
<organism evidence="13 14">
    <name type="scientific">Leucobacter exalbidus</name>
    <dbReference type="NCBI Taxonomy" id="662960"/>
    <lineage>
        <taxon>Bacteria</taxon>
        <taxon>Bacillati</taxon>
        <taxon>Actinomycetota</taxon>
        <taxon>Actinomycetes</taxon>
        <taxon>Micrococcales</taxon>
        <taxon>Microbacteriaceae</taxon>
        <taxon>Leucobacter</taxon>
    </lineage>
</organism>
<feature type="active site" description="Proton acceptor" evidence="7">
    <location>
        <position position="244"/>
    </location>
</feature>
<feature type="domain" description="Glycosyl hydrolase family 4 C-terminal" evidence="12">
    <location>
        <begin position="190"/>
        <end position="423"/>
    </location>
</feature>
<feature type="binding site" evidence="9">
    <location>
        <position position="165"/>
    </location>
    <ligand>
        <name>Mn(2+)</name>
        <dbReference type="ChEBI" id="CHEBI:29035"/>
    </ligand>
</feature>
<dbReference type="PRINTS" id="PR00732">
    <property type="entry name" value="GLHYDRLASE4"/>
</dbReference>
<keyword evidence="9" id="KW-0408">Iron</keyword>
<dbReference type="GO" id="GO:0005975">
    <property type="term" value="P:carbohydrate metabolic process"/>
    <property type="evidence" value="ECO:0007669"/>
    <property type="project" value="InterPro"/>
</dbReference>
<evidence type="ECO:0000256" key="11">
    <source>
        <dbReference type="RuleBase" id="RU361152"/>
    </source>
</evidence>
<evidence type="ECO:0000313" key="13">
    <source>
        <dbReference type="EMBL" id="MBP1325332.1"/>
    </source>
</evidence>
<evidence type="ECO:0000256" key="8">
    <source>
        <dbReference type="PIRSR" id="PIRSR601088-2"/>
    </source>
</evidence>
<keyword evidence="3 11" id="KW-0378">Hydrolase</keyword>
<feature type="binding site" evidence="8">
    <location>
        <position position="144"/>
    </location>
    <ligand>
        <name>substrate</name>
    </ligand>
</feature>
<dbReference type="CDD" id="cd05296">
    <property type="entry name" value="GH4_P_beta_glucosidase"/>
    <property type="match status" value="1"/>
</dbReference>
<dbReference type="GO" id="GO:0008706">
    <property type="term" value="F:6-phospho-beta-glucosidase activity"/>
    <property type="evidence" value="ECO:0007669"/>
    <property type="project" value="UniProtKB-EC"/>
</dbReference>
<dbReference type="RefSeq" id="WP_209704372.1">
    <property type="nucleotide sequence ID" value="NZ_JAFIDA010000001.1"/>
</dbReference>
<dbReference type="InterPro" id="IPR036291">
    <property type="entry name" value="NAD(P)-bd_dom_sf"/>
</dbReference>
<dbReference type="PROSITE" id="PS01324">
    <property type="entry name" value="GLYCOSYL_HYDROL_F4"/>
    <property type="match status" value="1"/>
</dbReference>
<keyword evidence="9" id="KW-0533">Nickel</keyword>
<keyword evidence="6 11" id="KW-0326">Glycosidase</keyword>
<dbReference type="GO" id="GO:0046872">
    <property type="term" value="F:metal ion binding"/>
    <property type="evidence" value="ECO:0007669"/>
    <property type="project" value="UniProtKB-KW"/>
</dbReference>
<dbReference type="GO" id="GO:0016616">
    <property type="term" value="F:oxidoreductase activity, acting on the CH-OH group of donors, NAD or NADP as acceptor"/>
    <property type="evidence" value="ECO:0007669"/>
    <property type="project" value="InterPro"/>
</dbReference>
<dbReference type="InterPro" id="IPR022616">
    <property type="entry name" value="Glyco_hydro_4_C"/>
</dbReference>
<comment type="caution">
    <text evidence="13">The sequence shown here is derived from an EMBL/GenBank/DDBJ whole genome shotgun (WGS) entry which is preliminary data.</text>
</comment>
<dbReference type="InterPro" id="IPR019802">
    <property type="entry name" value="GlycHydrolase_4_CS"/>
</dbReference>
<dbReference type="Pfam" id="PF02056">
    <property type="entry name" value="Glyco_hydro_4"/>
    <property type="match status" value="1"/>
</dbReference>
<accession>A0A940PRH0</accession>
<evidence type="ECO:0000256" key="5">
    <source>
        <dbReference type="ARBA" id="ARBA00023211"/>
    </source>
</evidence>
<evidence type="ECO:0000256" key="3">
    <source>
        <dbReference type="ARBA" id="ARBA00022801"/>
    </source>
</evidence>
<comment type="cofactor">
    <cofactor evidence="11">
        <name>NAD(+)</name>
        <dbReference type="ChEBI" id="CHEBI:57540"/>
    </cofactor>
    <text evidence="11">Binds 1 NAD(+) per subunit.</text>
</comment>
<gene>
    <name evidence="13" type="ORF">JOF28_000564</name>
</gene>
<keyword evidence="5 9" id="KW-0464">Manganese</keyword>
<dbReference type="InterPro" id="IPR001088">
    <property type="entry name" value="Glyco_hydro_4"/>
</dbReference>
<evidence type="ECO:0000256" key="1">
    <source>
        <dbReference type="ARBA" id="ARBA00010141"/>
    </source>
</evidence>
<evidence type="ECO:0000256" key="4">
    <source>
        <dbReference type="ARBA" id="ARBA00023027"/>
    </source>
</evidence>
<evidence type="ECO:0000256" key="2">
    <source>
        <dbReference type="ARBA" id="ARBA00022723"/>
    </source>
</evidence>
<dbReference type="Proteomes" id="UP000675163">
    <property type="component" value="Unassembled WGS sequence"/>
</dbReference>
<evidence type="ECO:0000256" key="10">
    <source>
        <dbReference type="PIRSR" id="PIRSR601088-4"/>
    </source>
</evidence>
<protein>
    <submittedName>
        <fullName evidence="13">6-phospho-beta-glucosidase</fullName>
        <ecNumber evidence="13">3.2.1.86</ecNumber>
    </submittedName>
</protein>
<sequence length="448" mass="48578">MKLTVIGGGGFRIPQLYAALGRDDAPLRITELHLYDVDRTRLDTIRKILEYLAPSLTQAPALSFGIDLDAAVTGADFIFSAMRIGGIDGRIADERTALELGVLGQETVGPGGLAYAMRTLPVATRLAERVRALAPTAWLINFTNPAGLVTEAMRRVLGDRVIGICDTPIGLMHRATRAAGALPQDVDFDYVGLNHLGWLRRLSVNGVDKLPEVLASDTALEGIEEARLLGFDWVRSLGALPNEYLYYYYFTREATARISTGAETRGEFLKRQQERFYTAGVGAGPAETFELWQDTLREREFSYMAEGRAEADRDARLTEDVEDGGYQKVALQLITALAGGTPAVMILNVANAGNVAGLPDDAVIEVPCRVDASGVHPQQVAPVAGDMLGLMRQVKASEQLTLEATLTRNSELAWRGLAVHPLVDSVAVARKLLDGYRERIPGVAAAFD</sequence>
<evidence type="ECO:0000259" key="12">
    <source>
        <dbReference type="Pfam" id="PF11975"/>
    </source>
</evidence>
<dbReference type="InterPro" id="IPR015955">
    <property type="entry name" value="Lactate_DH/Glyco_Ohase_4_C"/>
</dbReference>